<keyword evidence="3" id="KW-1185">Reference proteome</keyword>
<sequence>MKLQIFNEQLPHLIEKGVLWPKMLKKLVFGIVNTYRPRGRSSYREGRFEERPPTRGPSHERSPFQQDLPQRYRQFREGDGNEWPVDSHERRDVVTRRFTERPHSHSPSFEIDPYRHNSPGRDSPVFSKRRKFKEVPDRSPVNQRHFSPDTFAMNPVSVDDSVGRSAGGNRLSPNTLMRLQQGQGSLFSSELDKLKGYESPEYSDHGDEDNYGDSFNARNDPPKYSQRTEKQPGTQEREPFNQPPKKLQELATSENKFSNSNPNLSKSANRNTGQNLQQRTSSLGKSQTPKTSENVAEETASFEMENEEFVTWTEDNNVETDLDLEEKSKTNGPKQKDSRVPDEVEFQASGRWLGVSKIRWNIKPISDQTKVVVKKKDGATLFVASGTTCRVEKPYKNRIKFHGDTSLGTLNFDLEDCCFADEGLYTGSYENKTFHGPNLKLWTHAIEGETALVLFKMPKMPPNEKVTVYKKNGDTLLIAWGTMAQFTDKYKGKLEYFEKGLIVFSIKNTVQPQSGIYMASVGNNNYEGRQLKVDLPAQKKKRKKKFATSAVKEKGMTDMINFLNQKSKNERVEPSSLSRLANYKSVPLFFDYRVSIPGPAGSRCITGTICAYEDLYLARMSGKSKEEVKPKLLERALSNLLSKTYNQLVQNSFKELELPISLLSNQISKGILQLGGEIAKIPSIKKEDVKTSAVGQKKPTPPVVKQNTSSPTKPATPTTTAMKTTNTPTTTAMKTTNLSSTSGDIKIDLLQANDEKAKEILRSMATSSDTIKQ</sequence>
<name>A0ABQ9EZ08_TEGGR</name>
<feature type="compositionally biased region" description="Basic and acidic residues" evidence="1">
    <location>
        <begin position="325"/>
        <end position="342"/>
    </location>
</feature>
<dbReference type="EMBL" id="JARBDR010000640">
    <property type="protein sequence ID" value="KAJ8310388.1"/>
    <property type="molecule type" value="Genomic_DNA"/>
</dbReference>
<feature type="region of interest" description="Disordered" evidence="1">
    <location>
        <begin position="97"/>
        <end position="175"/>
    </location>
</feature>
<feature type="compositionally biased region" description="Basic and acidic residues" evidence="1">
    <location>
        <begin position="42"/>
        <end position="62"/>
    </location>
</feature>
<feature type="region of interest" description="Disordered" evidence="1">
    <location>
        <begin position="323"/>
        <end position="342"/>
    </location>
</feature>
<evidence type="ECO:0000256" key="1">
    <source>
        <dbReference type="SAM" id="MobiDB-lite"/>
    </source>
</evidence>
<accession>A0ABQ9EZ08</accession>
<proteinExistence type="predicted"/>
<organism evidence="2 3">
    <name type="scientific">Tegillarca granosa</name>
    <name type="common">Malaysian cockle</name>
    <name type="synonym">Anadara granosa</name>
    <dbReference type="NCBI Taxonomy" id="220873"/>
    <lineage>
        <taxon>Eukaryota</taxon>
        <taxon>Metazoa</taxon>
        <taxon>Spiralia</taxon>
        <taxon>Lophotrochozoa</taxon>
        <taxon>Mollusca</taxon>
        <taxon>Bivalvia</taxon>
        <taxon>Autobranchia</taxon>
        <taxon>Pteriomorphia</taxon>
        <taxon>Arcoida</taxon>
        <taxon>Arcoidea</taxon>
        <taxon>Arcidae</taxon>
        <taxon>Tegillarca</taxon>
    </lineage>
</organism>
<comment type="caution">
    <text evidence="2">The sequence shown here is derived from an EMBL/GenBank/DDBJ whole genome shotgun (WGS) entry which is preliminary data.</text>
</comment>
<feature type="compositionally biased region" description="Basic and acidic residues" evidence="1">
    <location>
        <begin position="196"/>
        <end position="205"/>
    </location>
</feature>
<feature type="compositionally biased region" description="Polar residues" evidence="1">
    <location>
        <begin position="250"/>
        <end position="294"/>
    </location>
</feature>
<protein>
    <submittedName>
        <fullName evidence="2">Uncharacterized protein</fullName>
    </submittedName>
</protein>
<evidence type="ECO:0000313" key="3">
    <source>
        <dbReference type="Proteomes" id="UP001217089"/>
    </source>
</evidence>
<feature type="region of interest" description="Disordered" evidence="1">
    <location>
        <begin position="690"/>
        <end position="737"/>
    </location>
</feature>
<gene>
    <name evidence="2" type="ORF">KUTeg_012253</name>
</gene>
<feature type="region of interest" description="Disordered" evidence="1">
    <location>
        <begin position="196"/>
        <end position="304"/>
    </location>
</feature>
<dbReference type="Proteomes" id="UP001217089">
    <property type="component" value="Unassembled WGS sequence"/>
</dbReference>
<reference evidence="2 3" key="1">
    <citation type="submission" date="2022-12" db="EMBL/GenBank/DDBJ databases">
        <title>Chromosome-level genome of Tegillarca granosa.</title>
        <authorList>
            <person name="Kim J."/>
        </authorList>
    </citation>
    <scope>NUCLEOTIDE SEQUENCE [LARGE SCALE GENOMIC DNA]</scope>
    <source>
        <strain evidence="2">Teg-2019</strain>
        <tissue evidence="2">Adductor muscle</tissue>
    </source>
</reference>
<feature type="compositionally biased region" description="Low complexity" evidence="1">
    <location>
        <begin position="707"/>
        <end position="737"/>
    </location>
</feature>
<evidence type="ECO:0000313" key="2">
    <source>
        <dbReference type="EMBL" id="KAJ8310388.1"/>
    </source>
</evidence>
<feature type="region of interest" description="Disordered" evidence="1">
    <location>
        <begin position="39"/>
        <end position="67"/>
    </location>
</feature>
<feature type="compositionally biased region" description="Basic and acidic residues" evidence="1">
    <location>
        <begin position="226"/>
        <end position="239"/>
    </location>
</feature>